<feature type="region of interest" description="Disordered" evidence="1">
    <location>
        <begin position="487"/>
        <end position="751"/>
    </location>
</feature>
<accession>A0AAD5RIG5</accession>
<proteinExistence type="predicted"/>
<keyword evidence="3" id="KW-1185">Reference proteome</keyword>
<dbReference type="Proteomes" id="UP001201980">
    <property type="component" value="Unassembled WGS sequence"/>
</dbReference>
<evidence type="ECO:0000256" key="1">
    <source>
        <dbReference type="SAM" id="MobiDB-lite"/>
    </source>
</evidence>
<feature type="region of interest" description="Disordered" evidence="1">
    <location>
        <begin position="383"/>
        <end position="424"/>
    </location>
</feature>
<feature type="region of interest" description="Disordered" evidence="1">
    <location>
        <begin position="268"/>
        <end position="345"/>
    </location>
</feature>
<feature type="compositionally biased region" description="Basic residues" evidence="1">
    <location>
        <begin position="271"/>
        <end position="283"/>
    </location>
</feature>
<evidence type="ECO:0000313" key="3">
    <source>
        <dbReference type="Proteomes" id="UP001201980"/>
    </source>
</evidence>
<gene>
    <name evidence="2" type="ORF">MKZ38_007398</name>
</gene>
<sequence length="751" mass="84166">MAGGDKDYKYIKDISMQAVVDLASCLARQPADGIGVPSEEWLRQQERSLTTVSKELLTPKRKDNWRPRSLITTYDISIAKIKDRAALLCDTHKRLNPILVRRLFLLLAQESTLRCDRVRGYHGGGAHLMKRDPNRLVGAPMRSSTDGGRVPVDHLEVAGFVDRMNALNGLWVHEAMWARYFNAYRGAPRFEKVESCCEACIVAAIGGNAQHLMDLRANMISRAKKSHHHHPPRLFRFVDAWLSQFEEGLSGTLRESSECMADMLMTVRKEAGRKHRGRRRGRNSRKEAGRDYREDGTGSSRSKTPTRTKEGIPLPRQPTRLPVVDDDDDDDQADFNEQDDAQEQRVYNEILASYLNGLDGDLPEGTDLGIHPAFSDTGVVPEPLQPTYGQQPPTTPTAPATRDSRDTRVTQLSLSPQTPAPRPRTLVEAFQSAPHVRNPYHEHPEHSTEQTHSIIWDQQGGRNPYEFEDYSQVASDVPTQVKDYIKQYRPGLGGERSKHKSRRPRRPKHPSSSPSRHPHSPISGRREDDNGVSELDGDGGEDEYSSKVSNPTEVAVLKTPERRLVRDDASAASCCRHDPPADSWEPPAVRRPDVPGRSRFAHLPATAEEEAEQRRILERGASRKRKGGKGTSSMASADLGREGIPLSEEPYPDTQPRRSFQSMDDTEVAGEGVPERTVSAYDSISQVGPSKHRQRSTRAPKGAPTDAPSRHRSSRHREHGSRGGDGKKRCRRHRDESKPSPPSSHRRWLGQ</sequence>
<feature type="compositionally biased region" description="Basic and acidic residues" evidence="1">
    <location>
        <begin position="284"/>
        <end position="296"/>
    </location>
</feature>
<feature type="compositionally biased region" description="Basic residues" evidence="1">
    <location>
        <begin position="710"/>
        <end position="719"/>
    </location>
</feature>
<organism evidence="2 3">
    <name type="scientific">Zalerion maritima</name>
    <dbReference type="NCBI Taxonomy" id="339359"/>
    <lineage>
        <taxon>Eukaryota</taxon>
        <taxon>Fungi</taxon>
        <taxon>Dikarya</taxon>
        <taxon>Ascomycota</taxon>
        <taxon>Pezizomycotina</taxon>
        <taxon>Sordariomycetes</taxon>
        <taxon>Lulworthiomycetidae</taxon>
        <taxon>Lulworthiales</taxon>
        <taxon>Lulworthiaceae</taxon>
        <taxon>Zalerion</taxon>
    </lineage>
</organism>
<dbReference type="AlphaFoldDB" id="A0AAD5RIG5"/>
<feature type="compositionally biased region" description="Acidic residues" evidence="1">
    <location>
        <begin position="324"/>
        <end position="341"/>
    </location>
</feature>
<evidence type="ECO:0000313" key="2">
    <source>
        <dbReference type="EMBL" id="KAJ2894575.1"/>
    </source>
</evidence>
<feature type="compositionally biased region" description="Basic residues" evidence="1">
    <location>
        <begin position="497"/>
        <end position="509"/>
    </location>
</feature>
<name>A0AAD5RIG5_9PEZI</name>
<feature type="compositionally biased region" description="Basic and acidic residues" evidence="1">
    <location>
        <begin position="720"/>
        <end position="738"/>
    </location>
</feature>
<feature type="compositionally biased region" description="Basic and acidic residues" evidence="1">
    <location>
        <begin position="612"/>
        <end position="621"/>
    </location>
</feature>
<reference evidence="2" key="1">
    <citation type="submission" date="2022-07" db="EMBL/GenBank/DDBJ databases">
        <title>Draft genome sequence of Zalerion maritima ATCC 34329, a (micro)plastics degrading marine fungus.</title>
        <authorList>
            <person name="Paco A."/>
            <person name="Goncalves M.F.M."/>
            <person name="Rocha-Santos T.A.P."/>
            <person name="Alves A."/>
        </authorList>
    </citation>
    <scope>NUCLEOTIDE SEQUENCE</scope>
    <source>
        <strain evidence="2">ATCC 34329</strain>
    </source>
</reference>
<comment type="caution">
    <text evidence="2">The sequence shown here is derived from an EMBL/GenBank/DDBJ whole genome shotgun (WGS) entry which is preliminary data.</text>
</comment>
<protein>
    <submittedName>
        <fullName evidence="2">Uncharacterized protein</fullName>
    </submittedName>
</protein>
<feature type="compositionally biased region" description="Basic and acidic residues" evidence="1">
    <location>
        <begin position="559"/>
        <end position="580"/>
    </location>
</feature>
<dbReference type="EMBL" id="JAKWBI020000478">
    <property type="protein sequence ID" value="KAJ2894575.1"/>
    <property type="molecule type" value="Genomic_DNA"/>
</dbReference>